<dbReference type="eggNOG" id="ENOG502SQGS">
    <property type="taxonomic scope" value="Eukaryota"/>
</dbReference>
<evidence type="ECO:0000313" key="2">
    <source>
        <dbReference type="EMBL" id="ETS77823.1"/>
    </source>
</evidence>
<dbReference type="GeneID" id="19274898"/>
<dbReference type="OMA" id="ANPRWAN"/>
<dbReference type="AlphaFoldDB" id="W3WVC6"/>
<gene>
    <name evidence="2" type="ORF">PFICI_09885</name>
</gene>
<dbReference type="RefSeq" id="XP_007836657.1">
    <property type="nucleotide sequence ID" value="XM_007838466.1"/>
</dbReference>
<evidence type="ECO:0000313" key="3">
    <source>
        <dbReference type="Proteomes" id="UP000030651"/>
    </source>
</evidence>
<feature type="compositionally biased region" description="Acidic residues" evidence="1">
    <location>
        <begin position="171"/>
        <end position="183"/>
    </location>
</feature>
<feature type="region of interest" description="Disordered" evidence="1">
    <location>
        <begin position="333"/>
        <end position="388"/>
    </location>
</feature>
<proteinExistence type="predicted"/>
<feature type="compositionally biased region" description="Gly residues" evidence="1">
    <location>
        <begin position="59"/>
        <end position="68"/>
    </location>
</feature>
<protein>
    <submittedName>
        <fullName evidence="2">Uncharacterized protein</fullName>
    </submittedName>
</protein>
<dbReference type="Proteomes" id="UP000030651">
    <property type="component" value="Unassembled WGS sequence"/>
</dbReference>
<feature type="compositionally biased region" description="Basic and acidic residues" evidence="1">
    <location>
        <begin position="362"/>
        <end position="388"/>
    </location>
</feature>
<dbReference type="HOGENOM" id="CLU_711950_0_0_1"/>
<feature type="region of interest" description="Disordered" evidence="1">
    <location>
        <begin position="1"/>
        <end position="76"/>
    </location>
</feature>
<evidence type="ECO:0000256" key="1">
    <source>
        <dbReference type="SAM" id="MobiDB-lite"/>
    </source>
</evidence>
<reference evidence="3" key="1">
    <citation type="journal article" date="2015" name="BMC Genomics">
        <title>Genomic and transcriptomic analysis of the endophytic fungus Pestalotiopsis fici reveals its lifestyle and high potential for synthesis of natural products.</title>
        <authorList>
            <person name="Wang X."/>
            <person name="Zhang X."/>
            <person name="Liu L."/>
            <person name="Xiang M."/>
            <person name="Wang W."/>
            <person name="Sun X."/>
            <person name="Che Y."/>
            <person name="Guo L."/>
            <person name="Liu G."/>
            <person name="Guo L."/>
            <person name="Wang C."/>
            <person name="Yin W.B."/>
            <person name="Stadler M."/>
            <person name="Zhang X."/>
            <person name="Liu X."/>
        </authorList>
    </citation>
    <scope>NUCLEOTIDE SEQUENCE [LARGE SCALE GENOMIC DNA]</scope>
    <source>
        <strain evidence="3">W106-1 / CGMCC3.15140</strain>
    </source>
</reference>
<accession>W3WVC6</accession>
<dbReference type="InParanoid" id="W3WVC6"/>
<dbReference type="OrthoDB" id="2563155at2759"/>
<keyword evidence="3" id="KW-1185">Reference proteome</keyword>
<dbReference type="KEGG" id="pfy:PFICI_09885"/>
<feature type="compositionally biased region" description="Low complexity" evidence="1">
    <location>
        <begin position="24"/>
        <end position="39"/>
    </location>
</feature>
<sequence length="388" mass="42997">MPSYIPPHRRSQQGSKGSEPDAASSPLSPSNRPESSPRNFGDFGKGARGSTGSHFGTPQGRGRGGRSGHGTRPEPQWFDHADVITASDIFHHFQDDRRGATGGTTLHASKSRPNELVYVFLFDGANPRWDGDKIIFAKSNLGLLPEVTEHVVKHGPWDVSAEYRKSRSEEEALPEDSDSDDATEQQYMANTDDAPASKQFSGPLEGTNKNSSQPPAPNSPSIVAASTIYSDRPPELPSIPPIDYNPRPHEPIAVFQDVRGSAKFVFDGWYNISRVNIIAPRSAELVRLQSQKWERRDRFGNLKPMTKTRETSAWKSSLRHQWAVIKFEKLGPEVAPPPPSIEKRKEPASSSVPEKSVTEMLQEMRMKDSPVEHVLSEHDDSKHGLIEV</sequence>
<feature type="region of interest" description="Disordered" evidence="1">
    <location>
        <begin position="162"/>
        <end position="222"/>
    </location>
</feature>
<organism evidence="2 3">
    <name type="scientific">Pestalotiopsis fici (strain W106-1 / CGMCC3.15140)</name>
    <dbReference type="NCBI Taxonomy" id="1229662"/>
    <lineage>
        <taxon>Eukaryota</taxon>
        <taxon>Fungi</taxon>
        <taxon>Dikarya</taxon>
        <taxon>Ascomycota</taxon>
        <taxon>Pezizomycotina</taxon>
        <taxon>Sordariomycetes</taxon>
        <taxon>Xylariomycetidae</taxon>
        <taxon>Amphisphaeriales</taxon>
        <taxon>Sporocadaceae</taxon>
        <taxon>Pestalotiopsis</taxon>
    </lineage>
</organism>
<dbReference type="EMBL" id="KI912115">
    <property type="protein sequence ID" value="ETS77823.1"/>
    <property type="molecule type" value="Genomic_DNA"/>
</dbReference>
<name>W3WVC6_PESFW</name>